<feature type="compositionally biased region" description="Low complexity" evidence="1">
    <location>
        <begin position="553"/>
        <end position="564"/>
    </location>
</feature>
<evidence type="ECO:0000313" key="2">
    <source>
        <dbReference type="EMBL" id="CDS18187.1"/>
    </source>
</evidence>
<evidence type="ECO:0000256" key="1">
    <source>
        <dbReference type="SAM" id="MobiDB-lite"/>
    </source>
</evidence>
<proteinExistence type="predicted"/>
<dbReference type="Proteomes" id="UP000492820">
    <property type="component" value="Unassembled WGS sequence"/>
</dbReference>
<gene>
    <name evidence="2" type="ORF">EgrG_000594200</name>
</gene>
<feature type="compositionally biased region" description="Acidic residues" evidence="1">
    <location>
        <begin position="532"/>
        <end position="543"/>
    </location>
</feature>
<organism evidence="2">
    <name type="scientific">Echinococcus granulosus</name>
    <name type="common">Hydatid tapeworm</name>
    <dbReference type="NCBI Taxonomy" id="6210"/>
    <lineage>
        <taxon>Eukaryota</taxon>
        <taxon>Metazoa</taxon>
        <taxon>Spiralia</taxon>
        <taxon>Lophotrochozoa</taxon>
        <taxon>Platyhelminthes</taxon>
        <taxon>Cestoda</taxon>
        <taxon>Eucestoda</taxon>
        <taxon>Cyclophyllidea</taxon>
        <taxon>Taeniidae</taxon>
        <taxon>Echinococcus</taxon>
        <taxon>Echinococcus granulosus group</taxon>
    </lineage>
</organism>
<accession>A0A068WI97</accession>
<feature type="region of interest" description="Disordered" evidence="1">
    <location>
        <begin position="152"/>
        <end position="263"/>
    </location>
</feature>
<feature type="compositionally biased region" description="Basic and acidic residues" evidence="1">
    <location>
        <begin position="500"/>
        <end position="509"/>
    </location>
</feature>
<dbReference type="EMBL" id="LK028578">
    <property type="protein sequence ID" value="CDS18187.1"/>
    <property type="molecule type" value="Genomic_DNA"/>
</dbReference>
<evidence type="ECO:0000313" key="4">
    <source>
        <dbReference type="WBParaSite" id="EgrG_000594200"/>
    </source>
</evidence>
<protein>
    <submittedName>
        <fullName evidence="4">Expressed conserved protein</fullName>
    </submittedName>
</protein>
<feature type="compositionally biased region" description="Polar residues" evidence="1">
    <location>
        <begin position="451"/>
        <end position="460"/>
    </location>
</feature>
<feature type="compositionally biased region" description="Polar residues" evidence="1">
    <location>
        <begin position="223"/>
        <end position="243"/>
    </location>
</feature>
<feature type="region of interest" description="Disordered" evidence="1">
    <location>
        <begin position="63"/>
        <end position="89"/>
    </location>
</feature>
<reference evidence="4" key="3">
    <citation type="submission" date="2020-10" db="UniProtKB">
        <authorList>
            <consortium name="WormBaseParasite"/>
        </authorList>
    </citation>
    <scope>IDENTIFICATION</scope>
</reference>
<feature type="compositionally biased region" description="Basic residues" evidence="1">
    <location>
        <begin position="166"/>
        <end position="188"/>
    </location>
</feature>
<evidence type="ECO:0000313" key="3">
    <source>
        <dbReference type="Proteomes" id="UP000492820"/>
    </source>
</evidence>
<dbReference type="AlphaFoldDB" id="A0A068WI97"/>
<reference evidence="2" key="2">
    <citation type="submission" date="2014-06" db="EMBL/GenBank/DDBJ databases">
        <authorList>
            <person name="Aslett M."/>
        </authorList>
    </citation>
    <scope>NUCLEOTIDE SEQUENCE</scope>
</reference>
<dbReference type="WBParaSite" id="EgrG_000594200">
    <property type="protein sequence ID" value="EgrG_000594200"/>
    <property type="gene ID" value="EgrG_000594200"/>
</dbReference>
<reference evidence="2 3" key="1">
    <citation type="journal article" date="2013" name="Nature">
        <title>The genomes of four tapeworm species reveal adaptations to parasitism.</title>
        <authorList>
            <person name="Tsai I.J."/>
            <person name="Zarowiecki M."/>
            <person name="Holroyd N."/>
            <person name="Garciarrubio A."/>
            <person name="Sanchez-Flores A."/>
            <person name="Brooks K.L."/>
            <person name="Tracey A."/>
            <person name="Bobes R.J."/>
            <person name="Fragoso G."/>
            <person name="Sciutto E."/>
            <person name="Aslett M."/>
            <person name="Beasley H."/>
            <person name="Bennett H.M."/>
            <person name="Cai J."/>
            <person name="Camicia F."/>
            <person name="Clark R."/>
            <person name="Cucher M."/>
            <person name="De Silva N."/>
            <person name="Day T.A."/>
            <person name="Deplazes P."/>
            <person name="Estrada K."/>
            <person name="Fernandez C."/>
            <person name="Holland P.W."/>
            <person name="Hou J."/>
            <person name="Hu S."/>
            <person name="Huckvale T."/>
            <person name="Hung S.S."/>
            <person name="Kamenetzky L."/>
            <person name="Keane J.A."/>
            <person name="Kiss F."/>
            <person name="Koziol U."/>
            <person name="Lambert O."/>
            <person name="Liu K."/>
            <person name="Luo X."/>
            <person name="Luo Y."/>
            <person name="Macchiaroli N."/>
            <person name="Nichol S."/>
            <person name="Paps J."/>
            <person name="Parkinson J."/>
            <person name="Pouchkina-Stantcheva N."/>
            <person name="Riddiford N."/>
            <person name="Rosenzvit M."/>
            <person name="Salinas G."/>
            <person name="Wasmuth J.D."/>
            <person name="Zamanian M."/>
            <person name="Zheng Y."/>
            <person name="Cai X."/>
            <person name="Soberon X."/>
            <person name="Olson P.D."/>
            <person name="Laclette J.P."/>
            <person name="Brehm K."/>
            <person name="Berriman M."/>
            <person name="Garciarrubio A."/>
            <person name="Bobes R.J."/>
            <person name="Fragoso G."/>
            <person name="Sanchez-Flores A."/>
            <person name="Estrada K."/>
            <person name="Cevallos M.A."/>
            <person name="Morett E."/>
            <person name="Gonzalez V."/>
            <person name="Portillo T."/>
            <person name="Ochoa-Leyva A."/>
            <person name="Jose M.V."/>
            <person name="Sciutto E."/>
            <person name="Landa A."/>
            <person name="Jimenez L."/>
            <person name="Valdes V."/>
            <person name="Carrero J.C."/>
            <person name="Larralde C."/>
            <person name="Morales-Montor J."/>
            <person name="Limon-Lason J."/>
            <person name="Soberon X."/>
            <person name="Laclette J.P."/>
        </authorList>
    </citation>
    <scope>NUCLEOTIDE SEQUENCE [LARGE SCALE GENOMIC DNA]</scope>
</reference>
<sequence>MANVQVANTMQYRSVPATILPETCGNNGRQEQQWYNLALLPSTNSNTPFKAYMPVSMAANLGATQTQPPPSNQCAAPPQNASQAPPVNAKKKAKPEECVTKIIVSNFEGPLTVTCTDVTPKCPPNPIPPPVSQFAPYQAPMPCPEPLPTVRPYYRYPSEPQDSYRPRRSQSKRKSSKKRSKTPKKAKPHEREHAEPPSKEGRGRKKSRSPSPSRSESPRLKPTRSTGPALLSTSAGPLSSVTPNHLPPPPTVEQLQSAVLRPVQPRPKPYSIVTAQTLPLPVEPEKTATRERSKSPERGMYPCHCVPMIYCMPSCPYPYHQPRSSRADRRMQRLLDICEGKSPIKVQVIKKPERSYSLPKPRGQRDGRPRQHPSDQTRRSVLPNLTIDHPRETTPLKTTIKTSPPPQQPLHSQGLFGMRKVADGEGGGDFKGGRPPSRRGPPLFHPPLLRGSSTLSNPNRGNPAPKLGPKPTIQWPPRIRPGGSDKPTSPPIIEFGGAKRISESSDDRGGGGASQVEGSYEVIWDYFSENGGETDEEGEDREVEEARSSQMVGPSSGSYYNISSKSPPKVILKVKHEEPM</sequence>
<feature type="compositionally biased region" description="Basic and acidic residues" evidence="1">
    <location>
        <begin position="363"/>
        <end position="378"/>
    </location>
</feature>
<feature type="region of interest" description="Disordered" evidence="1">
    <location>
        <begin position="346"/>
        <end position="564"/>
    </location>
</feature>
<feature type="compositionally biased region" description="Low complexity" evidence="1">
    <location>
        <begin position="72"/>
        <end position="88"/>
    </location>
</feature>
<feature type="compositionally biased region" description="Basic and acidic residues" evidence="1">
    <location>
        <begin position="189"/>
        <end position="201"/>
    </location>
</feature>
<name>A0A068WI97_ECHGR</name>
<dbReference type="OrthoDB" id="6278539at2759"/>